<evidence type="ECO:0000313" key="2">
    <source>
        <dbReference type="Proteomes" id="UP000244005"/>
    </source>
</evidence>
<dbReference type="Gramene" id="Mp4g18330.1">
    <property type="protein sequence ID" value="Mp4g18330.1.cds1"/>
    <property type="gene ID" value="Mp4g18330"/>
</dbReference>
<gene>
    <name evidence="1" type="ORF">MARPO_0041s0114</name>
</gene>
<reference evidence="2" key="1">
    <citation type="journal article" date="2017" name="Cell">
        <title>Insights into land plant evolution garnered from the Marchantia polymorpha genome.</title>
        <authorList>
            <person name="Bowman J.L."/>
            <person name="Kohchi T."/>
            <person name="Yamato K.T."/>
            <person name="Jenkins J."/>
            <person name="Shu S."/>
            <person name="Ishizaki K."/>
            <person name="Yamaoka S."/>
            <person name="Nishihama R."/>
            <person name="Nakamura Y."/>
            <person name="Berger F."/>
            <person name="Adam C."/>
            <person name="Aki S.S."/>
            <person name="Althoff F."/>
            <person name="Araki T."/>
            <person name="Arteaga-Vazquez M.A."/>
            <person name="Balasubrmanian S."/>
            <person name="Barry K."/>
            <person name="Bauer D."/>
            <person name="Boehm C.R."/>
            <person name="Briginshaw L."/>
            <person name="Caballero-Perez J."/>
            <person name="Catarino B."/>
            <person name="Chen F."/>
            <person name="Chiyoda S."/>
            <person name="Chovatia M."/>
            <person name="Davies K.M."/>
            <person name="Delmans M."/>
            <person name="Demura T."/>
            <person name="Dierschke T."/>
            <person name="Dolan L."/>
            <person name="Dorantes-Acosta A.E."/>
            <person name="Eklund D.M."/>
            <person name="Florent S.N."/>
            <person name="Flores-Sandoval E."/>
            <person name="Fujiyama A."/>
            <person name="Fukuzawa H."/>
            <person name="Galik B."/>
            <person name="Grimanelli D."/>
            <person name="Grimwood J."/>
            <person name="Grossniklaus U."/>
            <person name="Hamada T."/>
            <person name="Haseloff J."/>
            <person name="Hetherington A.J."/>
            <person name="Higo A."/>
            <person name="Hirakawa Y."/>
            <person name="Hundley H.N."/>
            <person name="Ikeda Y."/>
            <person name="Inoue K."/>
            <person name="Inoue S.I."/>
            <person name="Ishida S."/>
            <person name="Jia Q."/>
            <person name="Kakita M."/>
            <person name="Kanazawa T."/>
            <person name="Kawai Y."/>
            <person name="Kawashima T."/>
            <person name="Kennedy M."/>
            <person name="Kinose K."/>
            <person name="Kinoshita T."/>
            <person name="Kohara Y."/>
            <person name="Koide E."/>
            <person name="Komatsu K."/>
            <person name="Kopischke S."/>
            <person name="Kubo M."/>
            <person name="Kyozuka J."/>
            <person name="Lagercrantz U."/>
            <person name="Lin S.S."/>
            <person name="Lindquist E."/>
            <person name="Lipzen A.M."/>
            <person name="Lu C.W."/>
            <person name="De Luna E."/>
            <person name="Martienssen R.A."/>
            <person name="Minamino N."/>
            <person name="Mizutani M."/>
            <person name="Mizutani M."/>
            <person name="Mochizuki N."/>
            <person name="Monte I."/>
            <person name="Mosher R."/>
            <person name="Nagasaki H."/>
            <person name="Nakagami H."/>
            <person name="Naramoto S."/>
            <person name="Nishitani K."/>
            <person name="Ohtani M."/>
            <person name="Okamoto T."/>
            <person name="Okumura M."/>
            <person name="Phillips J."/>
            <person name="Pollak B."/>
            <person name="Reinders A."/>
            <person name="Rovekamp M."/>
            <person name="Sano R."/>
            <person name="Sawa S."/>
            <person name="Schmid M.W."/>
            <person name="Shirakawa M."/>
            <person name="Solano R."/>
            <person name="Spunde A."/>
            <person name="Suetsugu N."/>
            <person name="Sugano S."/>
            <person name="Sugiyama A."/>
            <person name="Sun R."/>
            <person name="Suzuki Y."/>
            <person name="Takenaka M."/>
            <person name="Takezawa D."/>
            <person name="Tomogane H."/>
            <person name="Tsuzuki M."/>
            <person name="Ueda T."/>
            <person name="Umeda M."/>
            <person name="Ward J.M."/>
            <person name="Watanabe Y."/>
            <person name="Yazaki K."/>
            <person name="Yokoyama R."/>
            <person name="Yoshitake Y."/>
            <person name="Yotsui I."/>
            <person name="Zachgo S."/>
            <person name="Schmutz J."/>
        </authorList>
    </citation>
    <scope>NUCLEOTIDE SEQUENCE [LARGE SCALE GENOMIC DNA]</scope>
    <source>
        <strain evidence="2">Tak-1</strain>
    </source>
</reference>
<sequence length="153" mass="16955">MGLYGWGHSCASDVELLDGHSRYGFLESKSRELRPDLFFGLSGAVAISLEGVRIWAYLHAFERSLPPSLPLSLHTPFHSHRARSRDEQQYTLFSGLGSLVVCGCFGPTTSLVISRSILAPDLLPRSWSTISDARPIFTRSSQRAEREMVVAFG</sequence>
<dbReference type="AlphaFoldDB" id="A0A2R6X2B6"/>
<protein>
    <submittedName>
        <fullName evidence="1">Uncharacterized protein</fullName>
    </submittedName>
</protein>
<dbReference type="EMBL" id="KZ772713">
    <property type="protein sequence ID" value="PTQ40253.1"/>
    <property type="molecule type" value="Genomic_DNA"/>
</dbReference>
<keyword evidence="2" id="KW-1185">Reference proteome</keyword>
<dbReference type="Proteomes" id="UP000244005">
    <property type="component" value="Unassembled WGS sequence"/>
</dbReference>
<organism evidence="1 2">
    <name type="scientific">Marchantia polymorpha</name>
    <name type="common">Common liverwort</name>
    <name type="synonym">Marchantia aquatica</name>
    <dbReference type="NCBI Taxonomy" id="3197"/>
    <lineage>
        <taxon>Eukaryota</taxon>
        <taxon>Viridiplantae</taxon>
        <taxon>Streptophyta</taxon>
        <taxon>Embryophyta</taxon>
        <taxon>Marchantiophyta</taxon>
        <taxon>Marchantiopsida</taxon>
        <taxon>Marchantiidae</taxon>
        <taxon>Marchantiales</taxon>
        <taxon>Marchantiaceae</taxon>
        <taxon>Marchantia</taxon>
    </lineage>
</organism>
<name>A0A2R6X2B6_MARPO</name>
<evidence type="ECO:0000313" key="1">
    <source>
        <dbReference type="EMBL" id="PTQ40253.1"/>
    </source>
</evidence>
<accession>A0A2R6X2B6</accession>
<proteinExistence type="predicted"/>